<dbReference type="PROSITE" id="PS01001">
    <property type="entry name" value="SDH_CYT_2"/>
    <property type="match status" value="1"/>
</dbReference>
<evidence type="ECO:0000256" key="11">
    <source>
        <dbReference type="ARBA" id="ARBA00025912"/>
    </source>
</evidence>
<dbReference type="EMBL" id="FMVW01000005">
    <property type="protein sequence ID" value="SCZ39073.1"/>
    <property type="molecule type" value="Genomic_DNA"/>
</dbReference>
<dbReference type="Pfam" id="PF01127">
    <property type="entry name" value="Sdh_cyt"/>
    <property type="match status" value="1"/>
</dbReference>
<evidence type="ECO:0000313" key="15">
    <source>
        <dbReference type="Proteomes" id="UP000199347"/>
    </source>
</evidence>
<comment type="cofactor">
    <cofactor evidence="12">
        <name>heme</name>
        <dbReference type="ChEBI" id="CHEBI:30413"/>
    </cofactor>
    <text evidence="12">The heme is bound between the two transmembrane subunits.</text>
</comment>
<keyword evidence="5 12" id="KW-0349">Heme</keyword>
<dbReference type="InterPro" id="IPR014314">
    <property type="entry name" value="Succ_DH_cytb556"/>
</dbReference>
<dbReference type="Proteomes" id="UP000199347">
    <property type="component" value="Unassembled WGS sequence"/>
</dbReference>
<evidence type="ECO:0000256" key="10">
    <source>
        <dbReference type="ARBA" id="ARBA00023136"/>
    </source>
</evidence>
<comment type="similarity">
    <text evidence="3">Belongs to the cytochrome b560 family.</text>
</comment>
<keyword evidence="15" id="KW-1185">Reference proteome</keyword>
<evidence type="ECO:0000313" key="14">
    <source>
        <dbReference type="EMBL" id="SCZ39073.1"/>
    </source>
</evidence>
<dbReference type="PANTHER" id="PTHR10978:SF5">
    <property type="entry name" value="SUCCINATE DEHYDROGENASE CYTOCHROME B560 SUBUNIT, MITOCHONDRIAL"/>
    <property type="match status" value="1"/>
</dbReference>
<evidence type="ECO:0000256" key="1">
    <source>
        <dbReference type="ARBA" id="ARBA00004050"/>
    </source>
</evidence>
<dbReference type="OrthoDB" id="9799441at2"/>
<organism evidence="14 15">
    <name type="scientific">Afifella marina DSM 2698</name>
    <dbReference type="NCBI Taxonomy" id="1120955"/>
    <lineage>
        <taxon>Bacteria</taxon>
        <taxon>Pseudomonadati</taxon>
        <taxon>Pseudomonadota</taxon>
        <taxon>Alphaproteobacteria</taxon>
        <taxon>Hyphomicrobiales</taxon>
        <taxon>Afifellaceae</taxon>
        <taxon>Afifella</taxon>
    </lineage>
</organism>
<evidence type="ECO:0000256" key="13">
    <source>
        <dbReference type="SAM" id="Phobius"/>
    </source>
</evidence>
<dbReference type="GO" id="GO:0016020">
    <property type="term" value="C:membrane"/>
    <property type="evidence" value="ECO:0007669"/>
    <property type="project" value="UniProtKB-SubCell"/>
</dbReference>
<dbReference type="STRING" id="1120955.SAMN03080610_02392"/>
<keyword evidence="9 12" id="KW-0408">Iron</keyword>
<dbReference type="AlphaFoldDB" id="A0A1G5NNS9"/>
<dbReference type="InterPro" id="IPR018495">
    <property type="entry name" value="Succ_DH_cyt_bsu_CS"/>
</dbReference>
<reference evidence="14 15" key="1">
    <citation type="submission" date="2016-10" db="EMBL/GenBank/DDBJ databases">
        <authorList>
            <person name="de Groot N.N."/>
        </authorList>
    </citation>
    <scope>NUCLEOTIDE SEQUENCE [LARGE SCALE GENOMIC DNA]</scope>
    <source>
        <strain evidence="14 15">DSM 2698</strain>
    </source>
</reference>
<accession>A0A1G5NNS9</accession>
<dbReference type="PIRSF" id="PIRSF000178">
    <property type="entry name" value="SDH_cyt_b560"/>
    <property type="match status" value="1"/>
</dbReference>
<dbReference type="InterPro" id="IPR000701">
    <property type="entry name" value="SuccDH_FuR_B_TM-su"/>
</dbReference>
<evidence type="ECO:0000256" key="7">
    <source>
        <dbReference type="ARBA" id="ARBA00022723"/>
    </source>
</evidence>
<dbReference type="NCBIfam" id="TIGR02970">
    <property type="entry name" value="succ_dehyd_cytB"/>
    <property type="match status" value="1"/>
</dbReference>
<feature type="binding site" description="axial binding residue" evidence="12">
    <location>
        <position position="84"/>
    </location>
    <ligand>
        <name>heme</name>
        <dbReference type="ChEBI" id="CHEBI:30413"/>
        <note>ligand shared with second transmembrane subunit</note>
    </ligand>
    <ligandPart>
        <name>Fe</name>
        <dbReference type="ChEBI" id="CHEBI:18248"/>
    </ligandPart>
</feature>
<gene>
    <name evidence="14" type="ORF">SAMN03080610_02392</name>
</gene>
<dbReference type="CDD" id="cd03499">
    <property type="entry name" value="SQR_TypeC_SdhC"/>
    <property type="match status" value="1"/>
</dbReference>
<evidence type="ECO:0000256" key="2">
    <source>
        <dbReference type="ARBA" id="ARBA00004141"/>
    </source>
</evidence>
<keyword evidence="6 13" id="KW-0812">Transmembrane</keyword>
<keyword evidence="10 13" id="KW-0472">Membrane</keyword>
<keyword evidence="7 12" id="KW-0479">Metal-binding</keyword>
<sequence>MKDLTERQRPLSPFTQIYRWPITMVTSILHRITGIGLYIGSLFFIGWIVALALGPEAYGWATWFFGSPFGWLVLFGYTWVLMQHLMGAIRHFIWDTGAGYDKPVTQKLAWASLAGSVGLTLLLWIVILLAL</sequence>
<comment type="subcellular location">
    <subcellularLocation>
        <location evidence="2">Membrane</location>
        <topology evidence="2">Multi-pass membrane protein</topology>
    </subcellularLocation>
</comment>
<evidence type="ECO:0000256" key="4">
    <source>
        <dbReference type="ARBA" id="ARBA00020076"/>
    </source>
</evidence>
<dbReference type="PANTHER" id="PTHR10978">
    <property type="entry name" value="SUCCINATE DEHYDROGENASE CYTOCHROME B560 SUBUNIT"/>
    <property type="match status" value="1"/>
</dbReference>
<dbReference type="RefSeq" id="WP_092813132.1">
    <property type="nucleotide sequence ID" value="NZ_FMVW01000005.1"/>
</dbReference>
<feature type="transmembrane region" description="Helical" evidence="13">
    <location>
        <begin position="108"/>
        <end position="130"/>
    </location>
</feature>
<feature type="transmembrane region" description="Helical" evidence="13">
    <location>
        <begin position="60"/>
        <end position="82"/>
    </location>
</feature>
<dbReference type="SUPFAM" id="SSF81343">
    <property type="entry name" value="Fumarate reductase respiratory complex transmembrane subunits"/>
    <property type="match status" value="1"/>
</dbReference>
<evidence type="ECO:0000256" key="12">
    <source>
        <dbReference type="PIRSR" id="PIRSR000178-1"/>
    </source>
</evidence>
<feature type="transmembrane region" description="Helical" evidence="13">
    <location>
        <begin position="35"/>
        <end position="54"/>
    </location>
</feature>
<name>A0A1G5NNS9_AFIMA</name>
<proteinExistence type="inferred from homology"/>
<evidence type="ECO:0000256" key="9">
    <source>
        <dbReference type="ARBA" id="ARBA00023004"/>
    </source>
</evidence>
<dbReference type="GO" id="GO:0006099">
    <property type="term" value="P:tricarboxylic acid cycle"/>
    <property type="evidence" value="ECO:0007669"/>
    <property type="project" value="InterPro"/>
</dbReference>
<evidence type="ECO:0000256" key="6">
    <source>
        <dbReference type="ARBA" id="ARBA00022692"/>
    </source>
</evidence>
<dbReference type="GO" id="GO:0009055">
    <property type="term" value="F:electron transfer activity"/>
    <property type="evidence" value="ECO:0007669"/>
    <property type="project" value="InterPro"/>
</dbReference>
<evidence type="ECO:0000256" key="5">
    <source>
        <dbReference type="ARBA" id="ARBA00022617"/>
    </source>
</evidence>
<comment type="function">
    <text evidence="1">Membrane-anchoring subunit of succinate dehydrogenase (SDH).</text>
</comment>
<dbReference type="GO" id="GO:0046872">
    <property type="term" value="F:metal ion binding"/>
    <property type="evidence" value="ECO:0007669"/>
    <property type="project" value="UniProtKB-KW"/>
</dbReference>
<protein>
    <recommendedName>
        <fullName evidence="4">Succinate dehydrogenase cytochrome b556 subunit</fullName>
    </recommendedName>
</protein>
<evidence type="ECO:0000256" key="8">
    <source>
        <dbReference type="ARBA" id="ARBA00022989"/>
    </source>
</evidence>
<comment type="subunit">
    <text evidence="11">Part of an enzyme complex containing four subunits: a flavoprotein, an iron-sulfur protein, plus two membrane-anchoring proteins, SdhC and SdhD. The complex can form homotrimers.</text>
</comment>
<dbReference type="Gene3D" id="1.20.1300.10">
    <property type="entry name" value="Fumarate reductase/succinate dehydrogenase, transmembrane subunit"/>
    <property type="match status" value="1"/>
</dbReference>
<evidence type="ECO:0000256" key="3">
    <source>
        <dbReference type="ARBA" id="ARBA00007244"/>
    </source>
</evidence>
<keyword evidence="8 13" id="KW-1133">Transmembrane helix</keyword>
<dbReference type="InterPro" id="IPR034804">
    <property type="entry name" value="SQR/QFR_C/D"/>
</dbReference>